<dbReference type="AlphaFoldDB" id="A0A9X4NQH2"/>
<proteinExistence type="predicted"/>
<evidence type="ECO:0000313" key="2">
    <source>
        <dbReference type="Proteomes" id="UP001152876"/>
    </source>
</evidence>
<comment type="caution">
    <text evidence="1">The sequence shown here is derived from an EMBL/GenBank/DDBJ whole genome shotgun (WGS) entry which is preliminary data.</text>
</comment>
<dbReference type="RefSeq" id="WP_068170987.1">
    <property type="nucleotide sequence ID" value="NZ_AOGK01000007.1"/>
</dbReference>
<evidence type="ECO:0000313" key="1">
    <source>
        <dbReference type="EMBL" id="MDG5975487.1"/>
    </source>
</evidence>
<gene>
    <name evidence="1" type="ORF">H010_09516</name>
</gene>
<reference evidence="1" key="1">
    <citation type="submission" date="2013-01" db="EMBL/GenBank/DDBJ databases">
        <title>Genome draft of Hydrogenophaga taeniospiralis 2K1.</title>
        <authorList>
            <person name="Gomila M."/>
            <person name="Lalucat J."/>
        </authorList>
    </citation>
    <scope>NUCLEOTIDE SEQUENCE</scope>
    <source>
        <strain evidence="1">CCUG 15921</strain>
    </source>
</reference>
<dbReference type="EMBL" id="AOGK01000007">
    <property type="protein sequence ID" value="MDG5975487.1"/>
    <property type="molecule type" value="Genomic_DNA"/>
</dbReference>
<protein>
    <submittedName>
        <fullName evidence="1">Uncharacterized protein</fullName>
    </submittedName>
</protein>
<name>A0A9X4NQH2_9BURK</name>
<sequence length="137" mass="15066">MFKEPMGELCPPAVRRPPVPQVLREALKDHPSLITELQHALNQIELTPTMNKTQRFDLFERATLSLEGRLETFMARAQAELLAANAVGDGIAAAKARDKKALMLRCRGEGHLELIGFFDLRTLPPDTADLHAGAAQG</sequence>
<keyword evidence="2" id="KW-1185">Reference proteome</keyword>
<accession>A0A9X4NQH2</accession>
<organism evidence="1 2">
    <name type="scientific">Hydrogenophaga taeniospiralis CCUG 15921</name>
    <dbReference type="NCBI Taxonomy" id="1281780"/>
    <lineage>
        <taxon>Bacteria</taxon>
        <taxon>Pseudomonadati</taxon>
        <taxon>Pseudomonadota</taxon>
        <taxon>Betaproteobacteria</taxon>
        <taxon>Burkholderiales</taxon>
        <taxon>Comamonadaceae</taxon>
        <taxon>Hydrogenophaga</taxon>
    </lineage>
</organism>
<dbReference type="Proteomes" id="UP001152876">
    <property type="component" value="Unassembled WGS sequence"/>
</dbReference>